<dbReference type="Proteomes" id="UP000663833">
    <property type="component" value="Unassembled WGS sequence"/>
</dbReference>
<feature type="compositionally biased region" description="Basic and acidic residues" evidence="1">
    <location>
        <begin position="166"/>
        <end position="179"/>
    </location>
</feature>
<dbReference type="EMBL" id="CAJNYV010001466">
    <property type="protein sequence ID" value="CAF3423139.1"/>
    <property type="molecule type" value="Genomic_DNA"/>
</dbReference>
<evidence type="ECO:0000313" key="10">
    <source>
        <dbReference type="Proteomes" id="UP000663873"/>
    </source>
</evidence>
<dbReference type="OrthoDB" id="10386803at2759"/>
<feature type="compositionally biased region" description="Polar residues" evidence="1">
    <location>
        <begin position="40"/>
        <end position="51"/>
    </location>
</feature>
<gene>
    <name evidence="6" type="ORF">HFQ381_LOCUS5497</name>
    <name evidence="4" type="ORF">KIK155_LOCUS10132</name>
    <name evidence="5" type="ORF">LUA448_LOCUS32323</name>
    <name evidence="3" type="ORF">TIS948_LOCUS2643</name>
    <name evidence="8" type="ORF">TOA249_LOCUS6094</name>
    <name evidence="7" type="ORF">UJA718_LOCUS24309</name>
</gene>
<dbReference type="Proteomes" id="UP000663865">
    <property type="component" value="Unassembled WGS sequence"/>
</dbReference>
<dbReference type="EMBL" id="CAJNXB010000120">
    <property type="protein sequence ID" value="CAF3024828.1"/>
    <property type="molecule type" value="Genomic_DNA"/>
</dbReference>
<proteinExistence type="predicted"/>
<dbReference type="EMBL" id="CAJOBO010000232">
    <property type="protein sequence ID" value="CAF4169356.1"/>
    <property type="molecule type" value="Genomic_DNA"/>
</dbReference>
<reference evidence="3" key="1">
    <citation type="submission" date="2021-02" db="EMBL/GenBank/DDBJ databases">
        <authorList>
            <person name="Nowell W R."/>
        </authorList>
    </citation>
    <scope>NUCLEOTIDE SEQUENCE</scope>
</reference>
<feature type="compositionally biased region" description="Basic and acidic residues" evidence="1">
    <location>
        <begin position="71"/>
        <end position="84"/>
    </location>
</feature>
<dbReference type="EMBL" id="CAJOBS010000254">
    <property type="protein sequence ID" value="CAF4535883.1"/>
    <property type="molecule type" value="Genomic_DNA"/>
</dbReference>
<comment type="caution">
    <text evidence="3">The sequence shown here is derived from an EMBL/GenBank/DDBJ whole genome shotgun (WGS) entry which is preliminary data.</text>
</comment>
<dbReference type="Proteomes" id="UP000663851">
    <property type="component" value="Unassembled WGS sequence"/>
</dbReference>
<dbReference type="EMBL" id="CAJOBP010005564">
    <property type="protein sequence ID" value="CAF4472702.1"/>
    <property type="molecule type" value="Genomic_DNA"/>
</dbReference>
<evidence type="ECO:0000313" key="6">
    <source>
        <dbReference type="EMBL" id="CAF4169356.1"/>
    </source>
</evidence>
<feature type="chain" id="PRO_5044132208" evidence="2">
    <location>
        <begin position="22"/>
        <end position="179"/>
    </location>
</feature>
<evidence type="ECO:0000313" key="3">
    <source>
        <dbReference type="EMBL" id="CAF3024828.1"/>
    </source>
</evidence>
<sequence length="179" mass="19821">MSSKFLVILVASIALWTVAKTLVIKDQELITDFDQSTAGLLNTVPSNNNDTSSSSAIAAEESENLPVQVIEEEKNETSITKNDDSELNTANDEEQLSTSTYVNKMIESPTDSDKDVEVVNATTEREEKEIKQEEEQKACTAGDEDKFKSSTDKLFREEKVDAEEHDESKINGDGHDNVD</sequence>
<dbReference type="AlphaFoldDB" id="A0A817LEU5"/>
<feature type="region of interest" description="Disordered" evidence="1">
    <location>
        <begin position="70"/>
        <end position="179"/>
    </location>
</feature>
<evidence type="ECO:0000313" key="4">
    <source>
        <dbReference type="EMBL" id="CAF3423139.1"/>
    </source>
</evidence>
<dbReference type="Proteomes" id="UP000663873">
    <property type="component" value="Unassembled WGS sequence"/>
</dbReference>
<dbReference type="Proteomes" id="UP000663838">
    <property type="component" value="Unassembled WGS sequence"/>
</dbReference>
<protein>
    <submittedName>
        <fullName evidence="3">Uncharacterized protein</fullName>
    </submittedName>
</protein>
<dbReference type="EMBL" id="CAJNYD010004815">
    <property type="protein sequence ID" value="CAF3638656.1"/>
    <property type="molecule type" value="Genomic_DNA"/>
</dbReference>
<accession>A0A817LEU5</accession>
<organism evidence="3 9">
    <name type="scientific">Rotaria socialis</name>
    <dbReference type="NCBI Taxonomy" id="392032"/>
    <lineage>
        <taxon>Eukaryota</taxon>
        <taxon>Metazoa</taxon>
        <taxon>Spiralia</taxon>
        <taxon>Gnathifera</taxon>
        <taxon>Rotifera</taxon>
        <taxon>Eurotatoria</taxon>
        <taxon>Bdelloidea</taxon>
        <taxon>Philodinida</taxon>
        <taxon>Philodinidae</taxon>
        <taxon>Rotaria</taxon>
    </lineage>
</organism>
<evidence type="ECO:0000313" key="5">
    <source>
        <dbReference type="EMBL" id="CAF3638656.1"/>
    </source>
</evidence>
<evidence type="ECO:0000256" key="2">
    <source>
        <dbReference type="SAM" id="SignalP"/>
    </source>
</evidence>
<evidence type="ECO:0000313" key="9">
    <source>
        <dbReference type="Proteomes" id="UP000663825"/>
    </source>
</evidence>
<evidence type="ECO:0000313" key="7">
    <source>
        <dbReference type="EMBL" id="CAF4472702.1"/>
    </source>
</evidence>
<feature type="region of interest" description="Disordered" evidence="1">
    <location>
        <begin position="40"/>
        <end position="59"/>
    </location>
</feature>
<feature type="signal peptide" evidence="2">
    <location>
        <begin position="1"/>
        <end position="21"/>
    </location>
</feature>
<evidence type="ECO:0000256" key="1">
    <source>
        <dbReference type="SAM" id="MobiDB-lite"/>
    </source>
</evidence>
<feature type="compositionally biased region" description="Basic and acidic residues" evidence="1">
    <location>
        <begin position="111"/>
        <end position="159"/>
    </location>
</feature>
<keyword evidence="2" id="KW-0732">Signal</keyword>
<name>A0A817LEU5_9BILA</name>
<evidence type="ECO:0000313" key="8">
    <source>
        <dbReference type="EMBL" id="CAF4535883.1"/>
    </source>
</evidence>
<keyword evidence="10" id="KW-1185">Reference proteome</keyword>
<dbReference type="Proteomes" id="UP000663825">
    <property type="component" value="Unassembled WGS sequence"/>
</dbReference>